<evidence type="ECO:0000256" key="1">
    <source>
        <dbReference type="SAM" id="MobiDB-lite"/>
    </source>
</evidence>
<feature type="region of interest" description="Disordered" evidence="1">
    <location>
        <begin position="149"/>
        <end position="174"/>
    </location>
</feature>
<feature type="transmembrane region" description="Helical" evidence="2">
    <location>
        <begin position="202"/>
        <end position="227"/>
    </location>
</feature>
<evidence type="ECO:0000313" key="3">
    <source>
        <dbReference type="EMBL" id="KAK5778542.1"/>
    </source>
</evidence>
<proteinExistence type="predicted"/>
<dbReference type="PANTHER" id="PTHR31735">
    <property type="entry name" value="VACUOLAR MEMBRANE PROTEIN YPL162C"/>
    <property type="match status" value="1"/>
</dbReference>
<dbReference type="GO" id="GO:0016020">
    <property type="term" value="C:membrane"/>
    <property type="evidence" value="ECO:0007669"/>
    <property type="project" value="TreeGrafter"/>
</dbReference>
<dbReference type="Proteomes" id="UP001306508">
    <property type="component" value="Unassembled WGS sequence"/>
</dbReference>
<keyword evidence="4" id="KW-1185">Reference proteome</keyword>
<protein>
    <recommendedName>
        <fullName evidence="5">Vacuolar membrane protein</fullName>
    </recommendedName>
</protein>
<sequence>MIHPHVNPPNIGKCQLLGPVSIIVQSIMGILIILVLLLKRTYEIPKRRLSIWLYDIIKQLGGSFVIHLLNIMLSIWKQNNNYNNPKILLCNISINVSNENNYDDECDWYFVNLLMDTTLGIPILYCILHGLERLGSLCHISNIKSGDYFDNNEEEEEEEEEVEAEENNHRNQQHLECGLNKSRSLSSPSHYLRRRNPKFKAFLKQFILFLIGLIMMKFIIYMILTFMEPLAYLIANLVIGWCDPWPNFQVFLVMFICPVLLNCFQYCCIDNIIKLHNNNVTQANLDSFEASIEEQERQEEQESFESQNISQLNIVNYGSIKTTLSGSREELSLKG</sequence>
<feature type="transmembrane region" description="Helical" evidence="2">
    <location>
        <begin position="247"/>
        <end position="269"/>
    </location>
</feature>
<evidence type="ECO:0008006" key="5">
    <source>
        <dbReference type="Google" id="ProtNLM"/>
    </source>
</evidence>
<feature type="transmembrane region" description="Helical" evidence="2">
    <location>
        <begin position="59"/>
        <end position="76"/>
    </location>
</feature>
<evidence type="ECO:0000313" key="4">
    <source>
        <dbReference type="Proteomes" id="UP001306508"/>
    </source>
</evidence>
<reference evidence="4" key="1">
    <citation type="submission" date="2023-07" db="EMBL/GenBank/DDBJ databases">
        <title>A draft genome of Kazachstania heterogenica Y-27499.</title>
        <authorList>
            <person name="Donic C."/>
            <person name="Kralova J.S."/>
            <person name="Fidel L."/>
            <person name="Ben-Dor S."/>
            <person name="Jung S."/>
        </authorList>
    </citation>
    <scope>NUCLEOTIDE SEQUENCE [LARGE SCALE GENOMIC DNA]</scope>
    <source>
        <strain evidence="4">Y27499</strain>
    </source>
</reference>
<keyword evidence="2" id="KW-1133">Transmembrane helix</keyword>
<feature type="transmembrane region" description="Helical" evidence="2">
    <location>
        <begin position="16"/>
        <end position="38"/>
    </location>
</feature>
<comment type="caution">
    <text evidence="3">The sequence shown here is derived from an EMBL/GenBank/DDBJ whole genome shotgun (WGS) entry which is preliminary data.</text>
</comment>
<feature type="compositionally biased region" description="Acidic residues" evidence="1">
    <location>
        <begin position="150"/>
        <end position="165"/>
    </location>
</feature>
<dbReference type="Pfam" id="PF12400">
    <property type="entry name" value="STIMATE"/>
    <property type="match status" value="1"/>
</dbReference>
<name>A0AAN7WM87_9SACH</name>
<evidence type="ECO:0000256" key="2">
    <source>
        <dbReference type="SAM" id="Phobius"/>
    </source>
</evidence>
<accession>A0AAN7WM87</accession>
<dbReference type="AlphaFoldDB" id="A0AAN7WM87"/>
<dbReference type="EMBL" id="JAWIZZ010000053">
    <property type="protein sequence ID" value="KAK5778542.1"/>
    <property type="molecule type" value="Genomic_DNA"/>
</dbReference>
<dbReference type="InterPro" id="IPR022127">
    <property type="entry name" value="STIMATE/YPL162C"/>
</dbReference>
<keyword evidence="2" id="KW-0472">Membrane</keyword>
<feature type="transmembrane region" description="Helical" evidence="2">
    <location>
        <begin position="108"/>
        <end position="128"/>
    </location>
</feature>
<keyword evidence="2" id="KW-0812">Transmembrane</keyword>
<dbReference type="PANTHER" id="PTHR31735:SF1">
    <property type="entry name" value="VACUOLAR MEMBRANE PROTEIN YPL162C"/>
    <property type="match status" value="1"/>
</dbReference>
<gene>
    <name evidence="3" type="ORF">RI543_004210</name>
</gene>
<organism evidence="3 4">
    <name type="scientific">Arxiozyma heterogenica</name>
    <dbReference type="NCBI Taxonomy" id="278026"/>
    <lineage>
        <taxon>Eukaryota</taxon>
        <taxon>Fungi</taxon>
        <taxon>Dikarya</taxon>
        <taxon>Ascomycota</taxon>
        <taxon>Saccharomycotina</taxon>
        <taxon>Saccharomycetes</taxon>
        <taxon>Saccharomycetales</taxon>
        <taxon>Saccharomycetaceae</taxon>
        <taxon>Arxiozyma</taxon>
    </lineage>
</organism>